<dbReference type="InterPro" id="IPR013325">
    <property type="entry name" value="RNA_pol_sigma_r2"/>
</dbReference>
<dbReference type="GO" id="GO:0016987">
    <property type="term" value="F:sigma factor activity"/>
    <property type="evidence" value="ECO:0007669"/>
    <property type="project" value="UniProtKB-KW"/>
</dbReference>
<dbReference type="NCBIfam" id="NF006148">
    <property type="entry name" value="PRK08295.1-5"/>
    <property type="match status" value="1"/>
</dbReference>
<dbReference type="InterPro" id="IPR007627">
    <property type="entry name" value="RNA_pol_sigma70_r2"/>
</dbReference>
<proteinExistence type="predicted"/>
<protein>
    <submittedName>
        <fullName evidence="6">RNA polymerase sigma-H factor</fullName>
        <ecNumber evidence="6">2.7.7.6</ecNumber>
    </submittedName>
</protein>
<reference evidence="6 7" key="1">
    <citation type="submission" date="2015-11" db="EMBL/GenBank/DDBJ databases">
        <title>Bacillus caseinolyticus sp nov.</title>
        <authorList>
            <person name="Dastager S.G."/>
            <person name="Mawlankar R."/>
        </authorList>
    </citation>
    <scope>NUCLEOTIDE SEQUENCE [LARGE SCALE GENOMIC DNA]</scope>
    <source>
        <strain evidence="6 7">SGD-V-76</strain>
    </source>
</reference>
<dbReference type="InterPro" id="IPR036388">
    <property type="entry name" value="WH-like_DNA-bd_sf"/>
</dbReference>
<dbReference type="EMBL" id="LNQP01000005">
    <property type="protein sequence ID" value="KSU89471.1"/>
    <property type="molecule type" value="Genomic_DNA"/>
</dbReference>
<dbReference type="InterPro" id="IPR016371">
    <property type="entry name" value="RNA_pol_sigma-H_factor"/>
</dbReference>
<dbReference type="AlphaFoldDB" id="A0A0V8JQY1"/>
<keyword evidence="6" id="KW-0548">Nucleotidyltransferase</keyword>
<dbReference type="Pfam" id="PF08281">
    <property type="entry name" value="Sigma70_r4_2"/>
    <property type="match status" value="1"/>
</dbReference>
<evidence type="ECO:0000256" key="1">
    <source>
        <dbReference type="ARBA" id="ARBA00023015"/>
    </source>
</evidence>
<comment type="caution">
    <text evidence="6">The sequence shown here is derived from an EMBL/GenBank/DDBJ whole genome shotgun (WGS) entry which is preliminary data.</text>
</comment>
<evidence type="ECO:0000256" key="2">
    <source>
        <dbReference type="ARBA" id="ARBA00023082"/>
    </source>
</evidence>
<dbReference type="EC" id="2.7.7.6" evidence="6"/>
<dbReference type="PROSITE" id="PS00715">
    <property type="entry name" value="SIGMA70_1"/>
    <property type="match status" value="1"/>
</dbReference>
<dbReference type="Proteomes" id="UP000053681">
    <property type="component" value="Unassembled WGS sequence"/>
</dbReference>
<dbReference type="InterPro" id="IPR013324">
    <property type="entry name" value="RNA_pol_sigma_r3/r4-like"/>
</dbReference>
<evidence type="ECO:0000313" key="6">
    <source>
        <dbReference type="EMBL" id="KSU89471.1"/>
    </source>
</evidence>
<dbReference type="PIRSF" id="PIRSF002939">
    <property type="entry name" value="RNA_polymerase_sigma-H_factor"/>
    <property type="match status" value="1"/>
</dbReference>
<evidence type="ECO:0000256" key="4">
    <source>
        <dbReference type="ARBA" id="ARBA00023163"/>
    </source>
</evidence>
<dbReference type="GO" id="GO:0003899">
    <property type="term" value="F:DNA-directed RNA polymerase activity"/>
    <property type="evidence" value="ECO:0007669"/>
    <property type="project" value="UniProtKB-EC"/>
</dbReference>
<dbReference type="SUPFAM" id="SSF88946">
    <property type="entry name" value="Sigma2 domain of RNA polymerase sigma factors"/>
    <property type="match status" value="1"/>
</dbReference>
<dbReference type="NCBIfam" id="TIGR02937">
    <property type="entry name" value="sigma70-ECF"/>
    <property type="match status" value="1"/>
</dbReference>
<dbReference type="InterPro" id="IPR013249">
    <property type="entry name" value="RNA_pol_sigma70_r4_t2"/>
</dbReference>
<evidence type="ECO:0000313" key="7">
    <source>
        <dbReference type="Proteomes" id="UP000053681"/>
    </source>
</evidence>
<evidence type="ECO:0000256" key="3">
    <source>
        <dbReference type="ARBA" id="ARBA00023125"/>
    </source>
</evidence>
<dbReference type="Gene3D" id="1.10.10.10">
    <property type="entry name" value="Winged helix-like DNA-binding domain superfamily/Winged helix DNA-binding domain"/>
    <property type="match status" value="1"/>
</dbReference>
<dbReference type="Pfam" id="PF04542">
    <property type="entry name" value="Sigma70_r2"/>
    <property type="match status" value="1"/>
</dbReference>
<dbReference type="GO" id="GO:0006352">
    <property type="term" value="P:DNA-templated transcription initiation"/>
    <property type="evidence" value="ECO:0007669"/>
    <property type="project" value="InterPro"/>
</dbReference>
<keyword evidence="2" id="KW-0731">Sigma factor</keyword>
<accession>A0A0V8JQY1</accession>
<dbReference type="Gene3D" id="1.20.120.1810">
    <property type="match status" value="1"/>
</dbReference>
<keyword evidence="1" id="KW-0805">Transcription regulation</keyword>
<keyword evidence="3" id="KW-0238">DNA-binding</keyword>
<dbReference type="SUPFAM" id="SSF88659">
    <property type="entry name" value="Sigma3 and sigma4 domains of RNA polymerase sigma factors"/>
    <property type="match status" value="1"/>
</dbReference>
<evidence type="ECO:0000259" key="5">
    <source>
        <dbReference type="PROSITE" id="PS00715"/>
    </source>
</evidence>
<dbReference type="NCBIfam" id="NF006145">
    <property type="entry name" value="PRK08295.1-2"/>
    <property type="match status" value="1"/>
</dbReference>
<feature type="domain" description="RNA polymerase sigma-70" evidence="5">
    <location>
        <begin position="60"/>
        <end position="73"/>
    </location>
</feature>
<organism evidence="6 7">
    <name type="scientific">Priestia veravalensis</name>
    <dbReference type="NCBI Taxonomy" id="1414648"/>
    <lineage>
        <taxon>Bacteria</taxon>
        <taxon>Bacillati</taxon>
        <taxon>Bacillota</taxon>
        <taxon>Bacilli</taxon>
        <taxon>Bacillales</taxon>
        <taxon>Bacillaceae</taxon>
        <taxon>Priestia</taxon>
    </lineage>
</organism>
<keyword evidence="4" id="KW-0804">Transcription</keyword>
<dbReference type="InterPro" id="IPR000943">
    <property type="entry name" value="RNA_pol_sigma70"/>
</dbReference>
<gene>
    <name evidence="6" type="ORF">AS180_02695</name>
</gene>
<name>A0A0V8JQY1_9BACI</name>
<dbReference type="PANTHER" id="PTHR30385">
    <property type="entry name" value="SIGMA FACTOR F FLAGELLAR"/>
    <property type="match status" value="1"/>
</dbReference>
<dbReference type="PANTHER" id="PTHR30385:SF1">
    <property type="entry name" value="RNA POLYMERASE SIGMA-H FACTOR"/>
    <property type="match status" value="1"/>
</dbReference>
<dbReference type="NCBIfam" id="TIGR02859">
    <property type="entry name" value="spore_sigH"/>
    <property type="match status" value="1"/>
</dbReference>
<keyword evidence="6" id="KW-0808">Transferase</keyword>
<dbReference type="GO" id="GO:0003677">
    <property type="term" value="F:DNA binding"/>
    <property type="evidence" value="ECO:0007669"/>
    <property type="project" value="UniProtKB-KW"/>
</dbReference>
<dbReference type="RefSeq" id="WP_025911017.1">
    <property type="nucleotide sequence ID" value="NZ_KQ758628.1"/>
</dbReference>
<dbReference type="InterPro" id="IPR014218">
    <property type="entry name" value="RNA_pol_sigma-H"/>
</dbReference>
<dbReference type="InterPro" id="IPR014284">
    <property type="entry name" value="RNA_pol_sigma-70_dom"/>
</dbReference>
<sequence>MSIHIELKMMRNYEILEDMTLVELAHTGDDESLNHLINRYRNFVRAKARPYFLIGAEREDLIQEGMIGLYKAIRDFKEDKTSSFRSFAELCITRQILTAIKTATRQKHGPLNSSVSLDKPLSDDESNYTLLDLLSEENRTNPEMMLINREKSLDMQLKISELLSELERNVLNLHLEGKSYLEISNELQTHVKSIDNALQRVKKKLERNLQIKQAI</sequence>
<dbReference type="NCBIfam" id="NF006147">
    <property type="entry name" value="PRK08295.1-4"/>
    <property type="match status" value="1"/>
</dbReference>
<keyword evidence="7" id="KW-1185">Reference proteome</keyword>